<evidence type="ECO:0000313" key="2">
    <source>
        <dbReference type="Proteomes" id="UP000198406"/>
    </source>
</evidence>
<keyword evidence="1" id="KW-0648">Protein biosynthesis</keyword>
<gene>
    <name evidence="1" type="ORF">FisN_8Hh265</name>
</gene>
<name>A0A1Z5JZ55_FISSO</name>
<organism evidence="1 2">
    <name type="scientific">Fistulifera solaris</name>
    <name type="common">Oleaginous diatom</name>
    <dbReference type="NCBI Taxonomy" id="1519565"/>
    <lineage>
        <taxon>Eukaryota</taxon>
        <taxon>Sar</taxon>
        <taxon>Stramenopiles</taxon>
        <taxon>Ochrophyta</taxon>
        <taxon>Bacillariophyta</taxon>
        <taxon>Bacillariophyceae</taxon>
        <taxon>Bacillariophycidae</taxon>
        <taxon>Naviculales</taxon>
        <taxon>Naviculaceae</taxon>
        <taxon>Fistulifera</taxon>
    </lineage>
</organism>
<dbReference type="GO" id="GO:0006446">
    <property type="term" value="P:regulation of translational initiation"/>
    <property type="evidence" value="ECO:0007669"/>
    <property type="project" value="InterPro"/>
</dbReference>
<dbReference type="Proteomes" id="UP000198406">
    <property type="component" value="Unassembled WGS sequence"/>
</dbReference>
<dbReference type="InterPro" id="IPR009374">
    <property type="entry name" value="eIF3k"/>
</dbReference>
<dbReference type="EMBL" id="BDSP01000133">
    <property type="protein sequence ID" value="GAX19041.1"/>
    <property type="molecule type" value="Genomic_DNA"/>
</dbReference>
<reference evidence="1 2" key="1">
    <citation type="journal article" date="2015" name="Plant Cell">
        <title>Oil accumulation by the oleaginous diatom Fistulifera solaris as revealed by the genome and transcriptome.</title>
        <authorList>
            <person name="Tanaka T."/>
            <person name="Maeda Y."/>
            <person name="Veluchamy A."/>
            <person name="Tanaka M."/>
            <person name="Abida H."/>
            <person name="Marechal E."/>
            <person name="Bowler C."/>
            <person name="Muto M."/>
            <person name="Sunaga Y."/>
            <person name="Tanaka M."/>
            <person name="Yoshino T."/>
            <person name="Taniguchi T."/>
            <person name="Fukuda Y."/>
            <person name="Nemoto M."/>
            <person name="Matsumoto M."/>
            <person name="Wong P.S."/>
            <person name="Aburatani S."/>
            <person name="Fujibuchi W."/>
        </authorList>
    </citation>
    <scope>NUCLEOTIDE SEQUENCE [LARGE SCALE GENOMIC DNA]</scope>
    <source>
        <strain evidence="1 2">JPCC DA0580</strain>
    </source>
</reference>
<dbReference type="SUPFAM" id="SSF48371">
    <property type="entry name" value="ARM repeat"/>
    <property type="match status" value="1"/>
</dbReference>
<dbReference type="GO" id="GO:0043022">
    <property type="term" value="F:ribosome binding"/>
    <property type="evidence" value="ECO:0007669"/>
    <property type="project" value="InterPro"/>
</dbReference>
<dbReference type="Gene3D" id="1.10.10.10">
    <property type="entry name" value="Winged helix-like DNA-binding domain superfamily/Winged helix DNA-binding domain"/>
    <property type="match status" value="1"/>
</dbReference>
<accession>A0A1Z5JZ55</accession>
<proteinExistence type="predicted"/>
<dbReference type="InParanoid" id="A0A1Z5JZ55"/>
<dbReference type="GO" id="GO:0003743">
    <property type="term" value="F:translation initiation factor activity"/>
    <property type="evidence" value="ECO:0007669"/>
    <property type="project" value="UniProtKB-KW"/>
</dbReference>
<dbReference type="OrthoDB" id="337745at2759"/>
<comment type="caution">
    <text evidence="1">The sequence shown here is derived from an EMBL/GenBank/DDBJ whole genome shotgun (WGS) entry which is preliminary data.</text>
</comment>
<protein>
    <submittedName>
        <fullName evidence="1">Translation initiation factor 3 subunit K</fullName>
    </submittedName>
</protein>
<dbReference type="InterPro" id="IPR036388">
    <property type="entry name" value="WH-like_DNA-bd_sf"/>
</dbReference>
<dbReference type="InterPro" id="IPR016020">
    <property type="entry name" value="Transl_init_fac_sub12_N_euk"/>
</dbReference>
<evidence type="ECO:0000313" key="1">
    <source>
        <dbReference type="EMBL" id="GAX19041.1"/>
    </source>
</evidence>
<dbReference type="AlphaFoldDB" id="A0A1Z5JZ55"/>
<keyword evidence="2" id="KW-1185">Reference proteome</keyword>
<dbReference type="PANTHER" id="PTHR13022:SF0">
    <property type="entry name" value="EUKARYOTIC TRANSLATION INITIATION FACTOR 3 SUBUNIT K"/>
    <property type="match status" value="1"/>
</dbReference>
<dbReference type="InterPro" id="IPR016024">
    <property type="entry name" value="ARM-type_fold"/>
</dbReference>
<dbReference type="PANTHER" id="PTHR13022">
    <property type="entry name" value="EUKARYOTIC TRANSLATION INITIATION FACTOR 3 SUBUNIT 11"/>
    <property type="match status" value="1"/>
</dbReference>
<dbReference type="GO" id="GO:0005852">
    <property type="term" value="C:eukaryotic translation initiation factor 3 complex"/>
    <property type="evidence" value="ECO:0007669"/>
    <property type="project" value="InterPro"/>
</dbReference>
<sequence length="221" mass="23894">MAPSENDIRTLLSSQSYSASMVQPLEEYLAAQTAGEAPYMFDAVRTLVKLYQLFPEHSKEDLTVHAYLLAMLEYPSTDNLALSYMIPQPILSKDVCASIQTCLTHLSACQFAEFWKNYEALESSADPVVAGVAKRSVARLQASILQVLALTYKEAPTSVVSKALRGIAAADITALQSPVVQSASADSVVFAASADNTKREKVYQEGVSFSTIGSLLSKISQ</sequence>
<dbReference type="Gene3D" id="1.25.40.250">
    <property type="entry name" value="ARM repeat, domain 1"/>
    <property type="match status" value="1"/>
</dbReference>
<keyword evidence="1" id="KW-0396">Initiation factor</keyword>